<name>A0A914EH89_9BILA</name>
<dbReference type="GO" id="GO:0005694">
    <property type="term" value="C:chromosome"/>
    <property type="evidence" value="ECO:0007669"/>
    <property type="project" value="UniProtKB-SubCell"/>
</dbReference>
<reference evidence="7" key="1">
    <citation type="submission" date="2022-11" db="UniProtKB">
        <authorList>
            <consortium name="WormBaseParasite"/>
        </authorList>
    </citation>
    <scope>IDENTIFICATION</scope>
</reference>
<dbReference type="InterPro" id="IPR007728">
    <property type="entry name" value="Pre-SET_dom"/>
</dbReference>
<dbReference type="InterPro" id="IPR001214">
    <property type="entry name" value="SET_dom"/>
</dbReference>
<evidence type="ECO:0000256" key="1">
    <source>
        <dbReference type="ARBA" id="ARBA00004286"/>
    </source>
</evidence>
<evidence type="ECO:0000313" key="6">
    <source>
        <dbReference type="Proteomes" id="UP000887540"/>
    </source>
</evidence>
<dbReference type="AlphaFoldDB" id="A0A914EH89"/>
<dbReference type="GO" id="GO:0032259">
    <property type="term" value="P:methylation"/>
    <property type="evidence" value="ECO:0007669"/>
    <property type="project" value="UniProtKB-KW"/>
</dbReference>
<organism evidence="6 7">
    <name type="scientific">Acrobeloides nanus</name>
    <dbReference type="NCBI Taxonomy" id="290746"/>
    <lineage>
        <taxon>Eukaryota</taxon>
        <taxon>Metazoa</taxon>
        <taxon>Ecdysozoa</taxon>
        <taxon>Nematoda</taxon>
        <taxon>Chromadorea</taxon>
        <taxon>Rhabditida</taxon>
        <taxon>Tylenchina</taxon>
        <taxon>Cephalobomorpha</taxon>
        <taxon>Cephaloboidea</taxon>
        <taxon>Cephalobidae</taxon>
        <taxon>Acrobeloides</taxon>
    </lineage>
</organism>
<dbReference type="GO" id="GO:0042054">
    <property type="term" value="F:histone methyltransferase activity"/>
    <property type="evidence" value="ECO:0007669"/>
    <property type="project" value="InterPro"/>
</dbReference>
<accession>A0A914EH89</accession>
<dbReference type="Pfam" id="PF00856">
    <property type="entry name" value="SET"/>
    <property type="match status" value="1"/>
</dbReference>
<keyword evidence="4" id="KW-0949">S-adenosyl-L-methionine</keyword>
<dbReference type="GO" id="GO:0002039">
    <property type="term" value="F:p53 binding"/>
    <property type="evidence" value="ECO:0007669"/>
    <property type="project" value="InterPro"/>
</dbReference>
<proteinExistence type="predicted"/>
<keyword evidence="2" id="KW-0158">Chromosome</keyword>
<comment type="subcellular location">
    <subcellularLocation>
        <location evidence="1">Chromosome</location>
    </subcellularLocation>
</comment>
<dbReference type="GO" id="GO:0005634">
    <property type="term" value="C:nucleus"/>
    <property type="evidence" value="ECO:0007669"/>
    <property type="project" value="InterPro"/>
</dbReference>
<dbReference type="Proteomes" id="UP000887540">
    <property type="component" value="Unplaced"/>
</dbReference>
<dbReference type="InterPro" id="IPR043550">
    <property type="entry name" value="EHMT1/EHMT2"/>
</dbReference>
<evidence type="ECO:0000256" key="2">
    <source>
        <dbReference type="ARBA" id="ARBA00022454"/>
    </source>
</evidence>
<dbReference type="SUPFAM" id="SSF82199">
    <property type="entry name" value="SET domain"/>
    <property type="match status" value="1"/>
</dbReference>
<dbReference type="Gene3D" id="2.170.270.10">
    <property type="entry name" value="SET domain"/>
    <property type="match status" value="1"/>
</dbReference>
<dbReference type="InterPro" id="IPR046341">
    <property type="entry name" value="SET_dom_sf"/>
</dbReference>
<evidence type="ECO:0000256" key="3">
    <source>
        <dbReference type="ARBA" id="ARBA00022603"/>
    </source>
</evidence>
<dbReference type="PANTHER" id="PTHR46307">
    <property type="entry name" value="G9A, ISOFORM B"/>
    <property type="match status" value="1"/>
</dbReference>
<keyword evidence="6" id="KW-1185">Reference proteome</keyword>
<evidence type="ECO:0000256" key="4">
    <source>
        <dbReference type="ARBA" id="ARBA00022691"/>
    </source>
</evidence>
<sequence>MDSDIRDISNEQEIVPISFRNDYNYDPLPPFVYTKELRIAENLYSYFEEAKGCHCLDICTETCSCVLASGSNTRIYESNGFMTDDFREFLKPDKLEIFYVNPKKGFGVRTLQPVKANQFVMEYTGDLALDEAHLNYDYGFSVDLDDIDYVVQTELHCNAARFINHSCDCNLYSAKVVWDTLRIPHICFYARRDIYKGEELTIDYGKPFWDVKLREFTCECGEAECQYKIPIIEENMQIS</sequence>
<keyword evidence="3" id="KW-0808">Transferase</keyword>
<dbReference type="PANTHER" id="PTHR46307:SF4">
    <property type="entry name" value="G9A, ISOFORM B"/>
    <property type="match status" value="1"/>
</dbReference>
<protein>
    <submittedName>
        <fullName evidence="7">SET domain-containing protein</fullName>
    </submittedName>
</protein>
<evidence type="ECO:0000259" key="5">
    <source>
        <dbReference type="PROSITE" id="PS50280"/>
    </source>
</evidence>
<feature type="domain" description="SET" evidence="5">
    <location>
        <begin position="93"/>
        <end position="205"/>
    </location>
</feature>
<evidence type="ECO:0000313" key="7">
    <source>
        <dbReference type="WBParaSite" id="ACRNAN_scaffold8083.g20993.t1"/>
    </source>
</evidence>
<dbReference type="GO" id="GO:0008270">
    <property type="term" value="F:zinc ion binding"/>
    <property type="evidence" value="ECO:0007669"/>
    <property type="project" value="InterPro"/>
</dbReference>
<dbReference type="SMART" id="SM00317">
    <property type="entry name" value="SET"/>
    <property type="match status" value="1"/>
</dbReference>
<keyword evidence="3" id="KW-0489">Methyltransferase</keyword>
<dbReference type="Pfam" id="PF05033">
    <property type="entry name" value="Pre-SET"/>
    <property type="match status" value="1"/>
</dbReference>
<dbReference type="WBParaSite" id="ACRNAN_scaffold8083.g20993.t1">
    <property type="protein sequence ID" value="ACRNAN_scaffold8083.g20993.t1"/>
    <property type="gene ID" value="ACRNAN_scaffold8083.g20993"/>
</dbReference>
<dbReference type="SMART" id="SM00468">
    <property type="entry name" value="PreSET"/>
    <property type="match status" value="1"/>
</dbReference>
<dbReference type="PROSITE" id="PS50280">
    <property type="entry name" value="SET"/>
    <property type="match status" value="1"/>
</dbReference>
<dbReference type="GO" id="GO:0016279">
    <property type="term" value="F:protein-lysine N-methyltransferase activity"/>
    <property type="evidence" value="ECO:0007669"/>
    <property type="project" value="InterPro"/>
</dbReference>